<gene>
    <name evidence="1" type="ORF">M8C21_032309</name>
</gene>
<sequence length="140" mass="15645">MSTSVMSDAMLIPATESSPVMANTISEAMEEEFVKCECCGLTEECTPQYIERIRERYVGRWICGLCGEAVKDEIIRSKRLISTEEAMARHMSFCKASISSSPLPDSTVRVIATVRHILRRSLVKSQPCSPTTMRFDSLDS</sequence>
<reference evidence="1" key="1">
    <citation type="submission" date="2022-06" db="EMBL/GenBank/DDBJ databases">
        <title>Uncovering the hologenomic basis of an extraordinary plant invasion.</title>
        <authorList>
            <person name="Bieker V.C."/>
            <person name="Martin M.D."/>
            <person name="Gilbert T."/>
            <person name="Hodgins K."/>
            <person name="Battlay P."/>
            <person name="Petersen B."/>
            <person name="Wilson J."/>
        </authorList>
    </citation>
    <scope>NUCLEOTIDE SEQUENCE</scope>
    <source>
        <strain evidence="1">AA19_3_7</strain>
        <tissue evidence="1">Leaf</tissue>
    </source>
</reference>
<comment type="caution">
    <text evidence="1">The sequence shown here is derived from an EMBL/GenBank/DDBJ whole genome shotgun (WGS) entry which is preliminary data.</text>
</comment>
<dbReference type="PANTHER" id="PTHR33108">
    <property type="entry name" value="OS01G0745000 PROTEIN"/>
    <property type="match status" value="1"/>
</dbReference>
<evidence type="ECO:0000313" key="1">
    <source>
        <dbReference type="EMBL" id="KAI7746130.1"/>
    </source>
</evidence>
<evidence type="ECO:0008006" key="3">
    <source>
        <dbReference type="Google" id="ProtNLM"/>
    </source>
</evidence>
<proteinExistence type="predicted"/>
<dbReference type="InterPro" id="IPR012876">
    <property type="entry name" value="DUF1677_pln"/>
</dbReference>
<dbReference type="Pfam" id="PF07911">
    <property type="entry name" value="DUF1677"/>
    <property type="match status" value="1"/>
</dbReference>
<protein>
    <recommendedName>
        <fullName evidence="3">DUF1677 family protein</fullName>
    </recommendedName>
</protein>
<keyword evidence="2" id="KW-1185">Reference proteome</keyword>
<dbReference type="PANTHER" id="PTHR33108:SF32">
    <property type="entry name" value="DUF1677 FAMILY PROTEIN (DUF1677)"/>
    <property type="match status" value="1"/>
</dbReference>
<accession>A0AAD5CRX0</accession>
<dbReference type="EMBL" id="JAMZMK010007037">
    <property type="protein sequence ID" value="KAI7746130.1"/>
    <property type="molecule type" value="Genomic_DNA"/>
</dbReference>
<evidence type="ECO:0000313" key="2">
    <source>
        <dbReference type="Proteomes" id="UP001206925"/>
    </source>
</evidence>
<dbReference type="Proteomes" id="UP001206925">
    <property type="component" value="Unassembled WGS sequence"/>
</dbReference>
<dbReference type="AlphaFoldDB" id="A0AAD5CRX0"/>
<name>A0AAD5CRX0_AMBAR</name>
<organism evidence="1 2">
    <name type="scientific">Ambrosia artemisiifolia</name>
    <name type="common">Common ragweed</name>
    <dbReference type="NCBI Taxonomy" id="4212"/>
    <lineage>
        <taxon>Eukaryota</taxon>
        <taxon>Viridiplantae</taxon>
        <taxon>Streptophyta</taxon>
        <taxon>Embryophyta</taxon>
        <taxon>Tracheophyta</taxon>
        <taxon>Spermatophyta</taxon>
        <taxon>Magnoliopsida</taxon>
        <taxon>eudicotyledons</taxon>
        <taxon>Gunneridae</taxon>
        <taxon>Pentapetalae</taxon>
        <taxon>asterids</taxon>
        <taxon>campanulids</taxon>
        <taxon>Asterales</taxon>
        <taxon>Asteraceae</taxon>
        <taxon>Asteroideae</taxon>
        <taxon>Heliantheae alliance</taxon>
        <taxon>Heliantheae</taxon>
        <taxon>Ambrosia</taxon>
    </lineage>
</organism>